<evidence type="ECO:0000256" key="3">
    <source>
        <dbReference type="ARBA" id="ARBA00022729"/>
    </source>
</evidence>
<keyword evidence="3" id="KW-0732">Signal</keyword>
<evidence type="ECO:0000256" key="4">
    <source>
        <dbReference type="ARBA" id="ARBA00022764"/>
    </source>
</evidence>
<gene>
    <name evidence="8" type="primary">macA_3</name>
    <name evidence="8" type="ORF">Poly30_34010</name>
</gene>
<accession>A0A518EUY9</accession>
<dbReference type="PANTHER" id="PTHR32347:SF29">
    <property type="entry name" value="UPF0194 MEMBRANE PROTEIN YBHG"/>
    <property type="match status" value="1"/>
</dbReference>
<evidence type="ECO:0000256" key="1">
    <source>
        <dbReference type="ARBA" id="ARBA00004418"/>
    </source>
</evidence>
<dbReference type="PANTHER" id="PTHR32347">
    <property type="entry name" value="EFFLUX SYSTEM COMPONENT YKNX-RELATED"/>
    <property type="match status" value="1"/>
</dbReference>
<evidence type="ECO:0000256" key="6">
    <source>
        <dbReference type="SAM" id="Coils"/>
    </source>
</evidence>
<feature type="coiled-coil region" evidence="6">
    <location>
        <begin position="229"/>
        <end position="256"/>
    </location>
</feature>
<dbReference type="InterPro" id="IPR050465">
    <property type="entry name" value="UPF0194_transport"/>
</dbReference>
<feature type="domain" description="CusB-like beta-barrel" evidence="7">
    <location>
        <begin position="350"/>
        <end position="422"/>
    </location>
</feature>
<sequence length="536" mass="57012">MSLVDGNVDLAALSRGASGVEPPRRSWLRIVVPLVILGAFAWVLRDSLGELWRERPIVTVIRPVRLEGQPPFEGGRVPSTERRQLAVQAAGWVEPDPFPTLVPALAGGVVLEVLVQESDVVEVGDVVARLVADDARLAHAEAAARVEERRAALALAQVREAVAAESFDAAIGVTEAASTARADRAGREAEAKLREASLREGEARISLAESEVLVQRELDAAGASGARQVEIAEAELEVARAKRSTLEAQLELARSAALVARARDERAQADLRLRFEDRLARDESAAAVRLAAAELARAEAELATAALALDRTDVVASTAGVVLERIASDGETLAPGAAVASVFSPEKLRVRVDVPQGDIEKVRVGQTAEVLADARPGRPYRGEVIRIVERADIQKVTLEAQVRVLDADGILRPDMLTQVRFFTEGAKVSGQGSEGAASEPMGTRSVALRLALPARVLDGEAVWLFDPVTKEARRAAIQVGGRVQPSGVEGGDWREVLSGVNLTDKVIDGGRTALEKLSAAKGGADRVPVQIEEPRS</sequence>
<keyword evidence="4" id="KW-0574">Periplasm</keyword>
<evidence type="ECO:0000256" key="5">
    <source>
        <dbReference type="ARBA" id="ARBA00023054"/>
    </source>
</evidence>
<reference evidence="8 9" key="1">
    <citation type="submission" date="2019-02" db="EMBL/GenBank/DDBJ databases">
        <title>Deep-cultivation of Planctomycetes and their phenomic and genomic characterization uncovers novel biology.</title>
        <authorList>
            <person name="Wiegand S."/>
            <person name="Jogler M."/>
            <person name="Boedeker C."/>
            <person name="Pinto D."/>
            <person name="Vollmers J."/>
            <person name="Rivas-Marin E."/>
            <person name="Kohn T."/>
            <person name="Peeters S.H."/>
            <person name="Heuer A."/>
            <person name="Rast P."/>
            <person name="Oberbeckmann S."/>
            <person name="Bunk B."/>
            <person name="Jeske O."/>
            <person name="Meyerdierks A."/>
            <person name="Storesund J.E."/>
            <person name="Kallscheuer N."/>
            <person name="Luecker S."/>
            <person name="Lage O.M."/>
            <person name="Pohl T."/>
            <person name="Merkel B.J."/>
            <person name="Hornburger P."/>
            <person name="Mueller R.-W."/>
            <person name="Bruemmer F."/>
            <person name="Labrenz M."/>
            <person name="Spormann A.M."/>
            <person name="Op den Camp H."/>
            <person name="Overmann J."/>
            <person name="Amann R."/>
            <person name="Jetten M.S.M."/>
            <person name="Mascher T."/>
            <person name="Medema M.H."/>
            <person name="Devos D.P."/>
            <person name="Kaster A.-K."/>
            <person name="Ovreas L."/>
            <person name="Rohde M."/>
            <person name="Galperin M.Y."/>
            <person name="Jogler C."/>
        </authorList>
    </citation>
    <scope>NUCLEOTIDE SEQUENCE [LARGE SCALE GENOMIC DNA]</scope>
    <source>
        <strain evidence="8 9">Poly30</strain>
    </source>
</reference>
<keyword evidence="5 6" id="KW-0175">Coiled coil</keyword>
<evidence type="ECO:0000313" key="8">
    <source>
        <dbReference type="EMBL" id="QDV07868.1"/>
    </source>
</evidence>
<dbReference type="InterPro" id="IPR011053">
    <property type="entry name" value="Single_hybrid_motif"/>
</dbReference>
<proteinExistence type="inferred from homology"/>
<name>A0A518EUY9_9BACT</name>
<evidence type="ECO:0000313" key="9">
    <source>
        <dbReference type="Proteomes" id="UP000320390"/>
    </source>
</evidence>
<comment type="similarity">
    <text evidence="2">Belongs to the UPF0194 family.</text>
</comment>
<dbReference type="Proteomes" id="UP000320390">
    <property type="component" value="Chromosome"/>
</dbReference>
<dbReference type="OrthoDB" id="234983at2"/>
<protein>
    <submittedName>
        <fullName evidence="8">Macrolide export protein MacA</fullName>
    </submittedName>
</protein>
<dbReference type="RefSeq" id="WP_145199516.1">
    <property type="nucleotide sequence ID" value="NZ_CP036434.1"/>
</dbReference>
<dbReference type="SUPFAM" id="SSF51230">
    <property type="entry name" value="Single hybrid motif"/>
    <property type="match status" value="1"/>
</dbReference>
<dbReference type="Pfam" id="PF25954">
    <property type="entry name" value="Beta-barrel_RND_2"/>
    <property type="match status" value="1"/>
</dbReference>
<dbReference type="SUPFAM" id="SSF111369">
    <property type="entry name" value="HlyD-like secretion proteins"/>
    <property type="match status" value="1"/>
</dbReference>
<comment type="subcellular location">
    <subcellularLocation>
        <location evidence="1">Periplasm</location>
    </subcellularLocation>
</comment>
<dbReference type="AlphaFoldDB" id="A0A518EUY9"/>
<dbReference type="EMBL" id="CP036434">
    <property type="protein sequence ID" value="QDV07868.1"/>
    <property type="molecule type" value="Genomic_DNA"/>
</dbReference>
<keyword evidence="9" id="KW-1185">Reference proteome</keyword>
<dbReference type="Gene3D" id="2.40.30.170">
    <property type="match status" value="1"/>
</dbReference>
<organism evidence="8 9">
    <name type="scientific">Saltatorellus ferox</name>
    <dbReference type="NCBI Taxonomy" id="2528018"/>
    <lineage>
        <taxon>Bacteria</taxon>
        <taxon>Pseudomonadati</taxon>
        <taxon>Planctomycetota</taxon>
        <taxon>Planctomycetia</taxon>
        <taxon>Planctomycetia incertae sedis</taxon>
        <taxon>Saltatorellus</taxon>
    </lineage>
</organism>
<dbReference type="InterPro" id="IPR058792">
    <property type="entry name" value="Beta-barrel_RND_2"/>
</dbReference>
<dbReference type="GO" id="GO:0042597">
    <property type="term" value="C:periplasmic space"/>
    <property type="evidence" value="ECO:0007669"/>
    <property type="project" value="UniProtKB-SubCell"/>
</dbReference>
<evidence type="ECO:0000259" key="7">
    <source>
        <dbReference type="Pfam" id="PF25954"/>
    </source>
</evidence>
<evidence type="ECO:0000256" key="2">
    <source>
        <dbReference type="ARBA" id="ARBA00010602"/>
    </source>
</evidence>